<gene>
    <name evidence="1" type="ORF">GR183_17750</name>
</gene>
<evidence type="ECO:0000313" key="1">
    <source>
        <dbReference type="EMBL" id="MXN66761.1"/>
    </source>
</evidence>
<dbReference type="Proteomes" id="UP000433101">
    <property type="component" value="Unassembled WGS sequence"/>
</dbReference>
<accession>A0A7X3LX51</accession>
<dbReference type="AlphaFoldDB" id="A0A7X3LX51"/>
<sequence length="204" mass="20721">MTSPISPNSSFNAYSILTGGTAGGAGGLGKAPSALQLLGGSGGGAFGGGGFGASAPATDAQAFIFKTILQKGQELPPAQTDDPQAANHASNIHSELKVNGKTLVRAFNDGSIEVAPTLNVVLQYEGLSENGALGPDAAEVRVRKIAEYLSEIGVPEESSEPSGTPDNPKLEIVIAETALTQEEYIQAKIDRGETGPGLLFSGVI</sequence>
<name>A0A7X3LX51_9HYPH</name>
<proteinExistence type="predicted"/>
<keyword evidence="2" id="KW-1185">Reference proteome</keyword>
<organism evidence="1 2">
    <name type="scientific">Stappia sediminis</name>
    <dbReference type="NCBI Taxonomy" id="2692190"/>
    <lineage>
        <taxon>Bacteria</taxon>
        <taxon>Pseudomonadati</taxon>
        <taxon>Pseudomonadota</taxon>
        <taxon>Alphaproteobacteria</taxon>
        <taxon>Hyphomicrobiales</taxon>
        <taxon>Stappiaceae</taxon>
        <taxon>Stappia</taxon>
    </lineage>
</organism>
<protein>
    <submittedName>
        <fullName evidence="1">Uncharacterized protein</fullName>
    </submittedName>
</protein>
<comment type="caution">
    <text evidence="1">The sequence shown here is derived from an EMBL/GenBank/DDBJ whole genome shotgun (WGS) entry which is preliminary data.</text>
</comment>
<dbReference type="EMBL" id="WUMV01000008">
    <property type="protein sequence ID" value="MXN66761.1"/>
    <property type="molecule type" value="Genomic_DNA"/>
</dbReference>
<dbReference type="RefSeq" id="WP_202396173.1">
    <property type="nucleotide sequence ID" value="NZ_WUMV01000008.1"/>
</dbReference>
<evidence type="ECO:0000313" key="2">
    <source>
        <dbReference type="Proteomes" id="UP000433101"/>
    </source>
</evidence>
<reference evidence="1 2" key="1">
    <citation type="submission" date="2019-12" db="EMBL/GenBank/DDBJ databases">
        <authorList>
            <person name="Li M."/>
        </authorList>
    </citation>
    <scope>NUCLEOTIDE SEQUENCE [LARGE SCALE GENOMIC DNA]</scope>
    <source>
        <strain evidence="1 2">GBMRC 2046</strain>
    </source>
</reference>